<keyword evidence="3" id="KW-0732">Signal</keyword>
<keyword evidence="8" id="KW-1185">Reference proteome</keyword>
<keyword evidence="5" id="KW-0564">Palmitate</keyword>
<evidence type="ECO:0000256" key="6">
    <source>
        <dbReference type="ARBA" id="ARBA00023288"/>
    </source>
</evidence>
<dbReference type="PROSITE" id="PS51257">
    <property type="entry name" value="PROKAR_LIPOPROTEIN"/>
    <property type="match status" value="1"/>
</dbReference>
<comment type="caution">
    <text evidence="7">The sequence shown here is derived from an EMBL/GenBank/DDBJ whole genome shotgun (WGS) entry which is preliminary data.</text>
</comment>
<name>A0A934RAY1_9BACT</name>
<dbReference type="GO" id="GO:0016020">
    <property type="term" value="C:membrane"/>
    <property type="evidence" value="ECO:0007669"/>
    <property type="project" value="InterPro"/>
</dbReference>
<proteinExistence type="inferred from homology"/>
<dbReference type="RefSeq" id="WP_200277360.1">
    <property type="nucleotide sequence ID" value="NZ_JAENII010000003.1"/>
</dbReference>
<dbReference type="Proteomes" id="UP000658278">
    <property type="component" value="Unassembled WGS sequence"/>
</dbReference>
<dbReference type="InterPro" id="IPR012556">
    <property type="entry name" value="Entericidin"/>
</dbReference>
<comment type="similarity">
    <text evidence="1">Belongs to the EcnA/EcnB lipoprotein family.</text>
</comment>
<evidence type="ECO:0000256" key="2">
    <source>
        <dbReference type="ARBA" id="ARBA00022475"/>
    </source>
</evidence>
<evidence type="ECO:0000256" key="3">
    <source>
        <dbReference type="ARBA" id="ARBA00022729"/>
    </source>
</evidence>
<dbReference type="EMBL" id="JAENII010000003">
    <property type="protein sequence ID" value="MBK1826423.1"/>
    <property type="molecule type" value="Genomic_DNA"/>
</dbReference>
<dbReference type="Pfam" id="PF08085">
    <property type="entry name" value="Entericidin"/>
    <property type="match status" value="1"/>
</dbReference>
<reference evidence="7" key="1">
    <citation type="submission" date="2021-01" db="EMBL/GenBank/DDBJ databases">
        <title>Modified the classification status of verrucomicrobia.</title>
        <authorList>
            <person name="Feng X."/>
        </authorList>
    </citation>
    <scope>NUCLEOTIDE SEQUENCE</scope>
    <source>
        <strain evidence="7">KCTC 22201</strain>
    </source>
</reference>
<evidence type="ECO:0000313" key="8">
    <source>
        <dbReference type="Proteomes" id="UP000658278"/>
    </source>
</evidence>
<keyword evidence="2" id="KW-1003">Cell membrane</keyword>
<sequence length="49" mass="5152">MKYLFALAIGTFFLASCNTTIGLGRDLQKAGEGLSNTAQKAKPSNDSSN</sequence>
<evidence type="ECO:0000256" key="4">
    <source>
        <dbReference type="ARBA" id="ARBA00023136"/>
    </source>
</evidence>
<accession>A0A934RAY1</accession>
<keyword evidence="4" id="KW-0472">Membrane</keyword>
<organism evidence="7 8">
    <name type="scientific">Haloferula rosea</name>
    <dbReference type="NCBI Taxonomy" id="490093"/>
    <lineage>
        <taxon>Bacteria</taxon>
        <taxon>Pseudomonadati</taxon>
        <taxon>Verrucomicrobiota</taxon>
        <taxon>Verrucomicrobiia</taxon>
        <taxon>Verrucomicrobiales</taxon>
        <taxon>Verrucomicrobiaceae</taxon>
        <taxon>Haloferula</taxon>
    </lineage>
</organism>
<gene>
    <name evidence="7" type="ORF">JIN81_05300</name>
</gene>
<dbReference type="AlphaFoldDB" id="A0A934RAY1"/>
<protein>
    <submittedName>
        <fullName evidence="7">Entericidin A/B family lipoprotein</fullName>
    </submittedName>
</protein>
<evidence type="ECO:0000256" key="1">
    <source>
        <dbReference type="ARBA" id="ARBA00010296"/>
    </source>
</evidence>
<evidence type="ECO:0000313" key="7">
    <source>
        <dbReference type="EMBL" id="MBK1826423.1"/>
    </source>
</evidence>
<keyword evidence="6 7" id="KW-0449">Lipoprotein</keyword>
<dbReference type="GO" id="GO:0009636">
    <property type="term" value="P:response to toxic substance"/>
    <property type="evidence" value="ECO:0007669"/>
    <property type="project" value="InterPro"/>
</dbReference>
<evidence type="ECO:0000256" key="5">
    <source>
        <dbReference type="ARBA" id="ARBA00023139"/>
    </source>
</evidence>